<keyword evidence="1" id="KW-0175">Coiled coil</keyword>
<evidence type="ECO:0000313" key="3">
    <source>
        <dbReference type="EMBL" id="CAK0907207.1"/>
    </source>
</evidence>
<keyword evidence="4" id="KW-1185">Reference proteome</keyword>
<reference evidence="3" key="1">
    <citation type="submission" date="2023-10" db="EMBL/GenBank/DDBJ databases">
        <authorList>
            <person name="Chen Y."/>
            <person name="Shah S."/>
            <person name="Dougan E. K."/>
            <person name="Thang M."/>
            <person name="Chan C."/>
        </authorList>
    </citation>
    <scope>NUCLEOTIDE SEQUENCE [LARGE SCALE GENOMIC DNA]</scope>
</reference>
<feature type="non-terminal residue" evidence="3">
    <location>
        <position position="368"/>
    </location>
</feature>
<name>A0ABN9Y4I8_9DINO</name>
<evidence type="ECO:0000313" key="4">
    <source>
        <dbReference type="Proteomes" id="UP001189429"/>
    </source>
</evidence>
<dbReference type="SUPFAM" id="SSF56219">
    <property type="entry name" value="DNase I-like"/>
    <property type="match status" value="1"/>
</dbReference>
<sequence length="368" mass="41506">ALDKARQRWIRTKDEYHEAQMALEKATEELVAAEQDEVEAARRILPDREDDEQSPVIDVGTAIRDGIKLQFSFGKLLDGLELQEADRKIVEERSGAVNTLLQKAIREAMGGLTADLENIQKEMAEVTSSLRGQEGQAVPQAVLSRPEQLETRAPQWWPTRKRPYSRRWRQRSRGRGRESSSRFDGSEAQSRDHTLYMRNLSRFGPTAKRLLQKREHDFYVLPEVRTRPDEADGHLEVWAKAGYTPVLTPSRASESSLRPGGVSAGCRKAFQFESFRHLSSEPNATLGMRDLQKGQQPVTSGVDFHDFVGFQTKVSGQAFSIFGIYLTTGVGLRGENARKLASLGSLLQSLRTPWLVIGDWNCEPEELQ</sequence>
<accession>A0ABN9Y4I8</accession>
<feature type="non-terminal residue" evidence="3">
    <location>
        <position position="1"/>
    </location>
</feature>
<feature type="coiled-coil region" evidence="1">
    <location>
        <begin position="16"/>
        <end position="43"/>
    </location>
</feature>
<feature type="region of interest" description="Disordered" evidence="2">
    <location>
        <begin position="128"/>
        <end position="190"/>
    </location>
</feature>
<evidence type="ECO:0000256" key="2">
    <source>
        <dbReference type="SAM" id="MobiDB-lite"/>
    </source>
</evidence>
<gene>
    <name evidence="3" type="ORF">PCOR1329_LOCUS82304</name>
</gene>
<dbReference type="Gene3D" id="3.60.10.10">
    <property type="entry name" value="Endonuclease/exonuclease/phosphatase"/>
    <property type="match status" value="1"/>
</dbReference>
<comment type="caution">
    <text evidence="3">The sequence shown here is derived from an EMBL/GenBank/DDBJ whole genome shotgun (WGS) entry which is preliminary data.</text>
</comment>
<dbReference type="EMBL" id="CAUYUJ010021823">
    <property type="protein sequence ID" value="CAK0907207.1"/>
    <property type="molecule type" value="Genomic_DNA"/>
</dbReference>
<dbReference type="InterPro" id="IPR036691">
    <property type="entry name" value="Endo/exonu/phosph_ase_sf"/>
</dbReference>
<protein>
    <recommendedName>
        <fullName evidence="5">Endonuclease/exonuclease/phosphatase domain-containing protein</fullName>
    </recommendedName>
</protein>
<dbReference type="Proteomes" id="UP001189429">
    <property type="component" value="Unassembled WGS sequence"/>
</dbReference>
<proteinExistence type="predicted"/>
<feature type="compositionally biased region" description="Basic and acidic residues" evidence="2">
    <location>
        <begin position="175"/>
        <end position="190"/>
    </location>
</feature>
<organism evidence="3 4">
    <name type="scientific">Prorocentrum cordatum</name>
    <dbReference type="NCBI Taxonomy" id="2364126"/>
    <lineage>
        <taxon>Eukaryota</taxon>
        <taxon>Sar</taxon>
        <taxon>Alveolata</taxon>
        <taxon>Dinophyceae</taxon>
        <taxon>Prorocentrales</taxon>
        <taxon>Prorocentraceae</taxon>
        <taxon>Prorocentrum</taxon>
    </lineage>
</organism>
<evidence type="ECO:0008006" key="5">
    <source>
        <dbReference type="Google" id="ProtNLM"/>
    </source>
</evidence>
<evidence type="ECO:0000256" key="1">
    <source>
        <dbReference type="SAM" id="Coils"/>
    </source>
</evidence>
<feature type="compositionally biased region" description="Basic residues" evidence="2">
    <location>
        <begin position="159"/>
        <end position="174"/>
    </location>
</feature>